<reference evidence="3 6" key="1">
    <citation type="journal article" date="2011" name="Nature">
        <title>The Medicago genome provides insight into the evolution of rhizobial symbioses.</title>
        <authorList>
            <person name="Young N.D."/>
            <person name="Debelle F."/>
            <person name="Oldroyd G.E."/>
            <person name="Geurts R."/>
            <person name="Cannon S.B."/>
            <person name="Udvardi M.K."/>
            <person name="Benedito V.A."/>
            <person name="Mayer K.F."/>
            <person name="Gouzy J."/>
            <person name="Schoof H."/>
            <person name="Van de Peer Y."/>
            <person name="Proost S."/>
            <person name="Cook D.R."/>
            <person name="Meyers B.C."/>
            <person name="Spannagl M."/>
            <person name="Cheung F."/>
            <person name="De Mita S."/>
            <person name="Krishnakumar V."/>
            <person name="Gundlach H."/>
            <person name="Zhou S."/>
            <person name="Mudge J."/>
            <person name="Bharti A.K."/>
            <person name="Murray J.D."/>
            <person name="Naoumkina M.A."/>
            <person name="Rosen B."/>
            <person name="Silverstein K.A."/>
            <person name="Tang H."/>
            <person name="Rombauts S."/>
            <person name="Zhao P.X."/>
            <person name="Zhou P."/>
            <person name="Barbe V."/>
            <person name="Bardou P."/>
            <person name="Bechner M."/>
            <person name="Bellec A."/>
            <person name="Berger A."/>
            <person name="Berges H."/>
            <person name="Bidwell S."/>
            <person name="Bisseling T."/>
            <person name="Choisne N."/>
            <person name="Couloux A."/>
            <person name="Denny R."/>
            <person name="Deshpande S."/>
            <person name="Dai X."/>
            <person name="Doyle J.J."/>
            <person name="Dudez A.M."/>
            <person name="Farmer A.D."/>
            <person name="Fouteau S."/>
            <person name="Franken C."/>
            <person name="Gibelin C."/>
            <person name="Gish J."/>
            <person name="Goldstein S."/>
            <person name="Gonzalez A.J."/>
            <person name="Green P.J."/>
            <person name="Hallab A."/>
            <person name="Hartog M."/>
            <person name="Hua A."/>
            <person name="Humphray S.J."/>
            <person name="Jeong D.H."/>
            <person name="Jing Y."/>
            <person name="Jocker A."/>
            <person name="Kenton S.M."/>
            <person name="Kim D.J."/>
            <person name="Klee K."/>
            <person name="Lai H."/>
            <person name="Lang C."/>
            <person name="Lin S."/>
            <person name="Macmil S.L."/>
            <person name="Magdelenat G."/>
            <person name="Matthews L."/>
            <person name="McCorrison J."/>
            <person name="Monaghan E.L."/>
            <person name="Mun J.H."/>
            <person name="Najar F.Z."/>
            <person name="Nicholson C."/>
            <person name="Noirot C."/>
            <person name="O'Bleness M."/>
            <person name="Paule C.R."/>
            <person name="Poulain J."/>
            <person name="Prion F."/>
            <person name="Qin B."/>
            <person name="Qu C."/>
            <person name="Retzel E.F."/>
            <person name="Riddle C."/>
            <person name="Sallet E."/>
            <person name="Samain S."/>
            <person name="Samson N."/>
            <person name="Sanders I."/>
            <person name="Saurat O."/>
            <person name="Scarpelli C."/>
            <person name="Schiex T."/>
            <person name="Segurens B."/>
            <person name="Severin A.J."/>
            <person name="Sherrier D.J."/>
            <person name="Shi R."/>
            <person name="Sims S."/>
            <person name="Singer S.R."/>
            <person name="Sinharoy S."/>
            <person name="Sterck L."/>
            <person name="Viollet A."/>
            <person name="Wang B.B."/>
            <person name="Wang K."/>
            <person name="Wang M."/>
            <person name="Wang X."/>
            <person name="Warfsmann J."/>
            <person name="Weissenbach J."/>
            <person name="White D.D."/>
            <person name="White J.D."/>
            <person name="Wiley G.B."/>
            <person name="Wincker P."/>
            <person name="Xing Y."/>
            <person name="Yang L."/>
            <person name="Yao Z."/>
            <person name="Ying F."/>
            <person name="Zhai J."/>
            <person name="Zhou L."/>
            <person name="Zuber A."/>
            <person name="Denarie J."/>
            <person name="Dixon R.A."/>
            <person name="May G.D."/>
            <person name="Schwartz D.C."/>
            <person name="Rogers J."/>
            <person name="Quetier F."/>
            <person name="Town C.D."/>
            <person name="Roe B.A."/>
        </authorList>
    </citation>
    <scope>NUCLEOTIDE SEQUENCE [LARGE SCALE GENOMIC DNA]</scope>
    <source>
        <strain evidence="3">A17</strain>
        <strain evidence="5 6">cv. Jemalong A17</strain>
    </source>
</reference>
<protein>
    <submittedName>
        <fullName evidence="3">Nodule Cysteine-Rich (NCR) secreted peptide</fullName>
    </submittedName>
    <submittedName>
        <fullName evidence="4">Putative Late nodulin</fullName>
    </submittedName>
</protein>
<evidence type="ECO:0000313" key="3">
    <source>
        <dbReference type="EMBL" id="AES79416.1"/>
    </source>
</evidence>
<evidence type="ECO:0000313" key="4">
    <source>
        <dbReference type="EMBL" id="RHN46283.1"/>
    </source>
</evidence>
<organism evidence="3 6">
    <name type="scientific">Medicago truncatula</name>
    <name type="common">Barrel medic</name>
    <name type="synonym">Medicago tribuloides</name>
    <dbReference type="NCBI Taxonomy" id="3880"/>
    <lineage>
        <taxon>Eukaryota</taxon>
        <taxon>Viridiplantae</taxon>
        <taxon>Streptophyta</taxon>
        <taxon>Embryophyta</taxon>
        <taxon>Tracheophyta</taxon>
        <taxon>Spermatophyta</taxon>
        <taxon>Magnoliopsida</taxon>
        <taxon>eudicotyledons</taxon>
        <taxon>Gunneridae</taxon>
        <taxon>Pentapetalae</taxon>
        <taxon>rosids</taxon>
        <taxon>fabids</taxon>
        <taxon>Fabales</taxon>
        <taxon>Fabaceae</taxon>
        <taxon>Papilionoideae</taxon>
        <taxon>50 kb inversion clade</taxon>
        <taxon>NPAAA clade</taxon>
        <taxon>Hologalegina</taxon>
        <taxon>IRL clade</taxon>
        <taxon>Trifolieae</taxon>
        <taxon>Medicago</taxon>
    </lineage>
</organism>
<gene>
    <name evidence="3" type="ordered locus">MTR_7g065635</name>
    <name evidence="4" type="ORF">MtrunA17_Chr7g0240601</name>
</gene>
<reference evidence="7" key="4">
    <citation type="journal article" date="2018" name="Nat. Plants">
        <title>Whole-genome landscape of Medicago truncatula symbiotic genes.</title>
        <authorList>
            <person name="Pecrix Y."/>
            <person name="Staton S.E."/>
            <person name="Sallet E."/>
            <person name="Lelandais-Briere C."/>
            <person name="Moreau S."/>
            <person name="Carrere S."/>
            <person name="Blein T."/>
            <person name="Jardinaud M.F."/>
            <person name="Latrasse D."/>
            <person name="Zouine M."/>
            <person name="Zahm M."/>
            <person name="Kreplak J."/>
            <person name="Mayjonade B."/>
            <person name="Satge C."/>
            <person name="Perez M."/>
            <person name="Cauet S."/>
            <person name="Marande W."/>
            <person name="Chantry-Darmon C."/>
            <person name="Lopez-Roques C."/>
            <person name="Bouchez O."/>
            <person name="Berard A."/>
            <person name="Debelle F."/>
            <person name="Munos S."/>
            <person name="Bendahmane A."/>
            <person name="Berges H."/>
            <person name="Niebel A."/>
            <person name="Buitink J."/>
            <person name="Frugier F."/>
            <person name="Benhamed M."/>
            <person name="Crespi M."/>
            <person name="Gouzy J."/>
            <person name="Gamas P."/>
        </authorList>
    </citation>
    <scope>NUCLEOTIDE SEQUENCE [LARGE SCALE GENOMIC DNA]</scope>
    <source>
        <strain evidence="7">cv. Jemalong A17</strain>
    </source>
</reference>
<dbReference type="EnsemblPlants" id="AES79416">
    <property type="protein sequence ID" value="AES79416"/>
    <property type="gene ID" value="MTR_7g065635"/>
</dbReference>
<keyword evidence="1" id="KW-0812">Transmembrane</keyword>
<sequence>MGTIHKFLYAMILFIHITLVVSGNFFEFFHKCTQDSDCPSLLCRNKSELPKCIAGFMCRCPNV</sequence>
<dbReference type="AlphaFoldDB" id="G7L6H2"/>
<reference evidence="5" key="3">
    <citation type="submission" date="2015-04" db="UniProtKB">
        <authorList>
            <consortium name="EnsemblPlants"/>
        </authorList>
    </citation>
    <scope>IDENTIFICATION</scope>
    <source>
        <strain evidence="5">cv. Jemalong A17</strain>
    </source>
</reference>
<proteinExistence type="predicted"/>
<dbReference type="HOGENOM" id="CLU_181053_0_0_1"/>
<keyword evidence="6" id="KW-1185">Reference proteome</keyword>
<evidence type="ECO:0000256" key="1">
    <source>
        <dbReference type="SAM" id="Phobius"/>
    </source>
</evidence>
<dbReference type="InterPro" id="IPR009810">
    <property type="entry name" value="Nodulin_late_dom"/>
</dbReference>
<dbReference type="GO" id="GO:0046872">
    <property type="term" value="F:metal ion binding"/>
    <property type="evidence" value="ECO:0007669"/>
    <property type="project" value="InterPro"/>
</dbReference>
<keyword evidence="1" id="KW-0472">Membrane</keyword>
<reference evidence="3 6" key="2">
    <citation type="journal article" date="2014" name="BMC Genomics">
        <title>An improved genome release (version Mt4.0) for the model legume Medicago truncatula.</title>
        <authorList>
            <person name="Tang H."/>
            <person name="Krishnakumar V."/>
            <person name="Bidwell S."/>
            <person name="Rosen B."/>
            <person name="Chan A."/>
            <person name="Zhou S."/>
            <person name="Gentzbittel L."/>
            <person name="Childs K.L."/>
            <person name="Yandell M."/>
            <person name="Gundlach H."/>
            <person name="Mayer K.F."/>
            <person name="Schwartz D.C."/>
            <person name="Town C.D."/>
        </authorList>
    </citation>
    <scope>GENOME REANNOTATION</scope>
    <source>
        <strain evidence="5 6">cv. Jemalong A17</strain>
    </source>
</reference>
<dbReference type="EMBL" id="PSQE01000007">
    <property type="protein sequence ID" value="RHN46283.1"/>
    <property type="molecule type" value="Genomic_DNA"/>
</dbReference>
<evidence type="ECO:0000259" key="2">
    <source>
        <dbReference type="Pfam" id="PF07127"/>
    </source>
</evidence>
<dbReference type="Proteomes" id="UP000265566">
    <property type="component" value="Chromosome 7"/>
</dbReference>
<accession>G7L6H2</accession>
<evidence type="ECO:0000313" key="6">
    <source>
        <dbReference type="Proteomes" id="UP000002051"/>
    </source>
</evidence>
<keyword evidence="1" id="KW-1133">Transmembrane helix</keyword>
<dbReference type="PaxDb" id="3880-AES79416"/>
<feature type="transmembrane region" description="Helical" evidence="1">
    <location>
        <begin position="7"/>
        <end position="26"/>
    </location>
</feature>
<feature type="domain" description="Late nodulin" evidence="2">
    <location>
        <begin position="1"/>
        <end position="56"/>
    </location>
</feature>
<dbReference type="Pfam" id="PF07127">
    <property type="entry name" value="Nodulin_late"/>
    <property type="match status" value="1"/>
</dbReference>
<reference evidence="4" key="5">
    <citation type="journal article" date="2018" name="Nat. Plants">
        <title>Whole-genome landscape of Medicago truncatula symbiotic genes.</title>
        <authorList>
            <person name="Pecrix Y."/>
            <person name="Gamas P."/>
            <person name="Carrere S."/>
        </authorList>
    </citation>
    <scope>NUCLEOTIDE SEQUENCE</scope>
    <source>
        <tissue evidence="4">Leaves</tissue>
    </source>
</reference>
<dbReference type="Gramene" id="rna40757">
    <property type="protein sequence ID" value="RHN46283.1"/>
    <property type="gene ID" value="gene40757"/>
</dbReference>
<evidence type="ECO:0000313" key="7">
    <source>
        <dbReference type="Proteomes" id="UP000265566"/>
    </source>
</evidence>
<dbReference type="EMBL" id="CM001223">
    <property type="protein sequence ID" value="AES79416.1"/>
    <property type="molecule type" value="Genomic_DNA"/>
</dbReference>
<name>G7L6H2_MEDTR</name>
<dbReference type="Proteomes" id="UP000002051">
    <property type="component" value="Unassembled WGS sequence"/>
</dbReference>
<evidence type="ECO:0000313" key="5">
    <source>
        <dbReference type="EnsemblPlants" id="AES79416"/>
    </source>
</evidence>